<evidence type="ECO:0000313" key="3">
    <source>
        <dbReference type="Proteomes" id="UP000321331"/>
    </source>
</evidence>
<gene>
    <name evidence="2" type="ORF">FocTR4_00006325</name>
</gene>
<comment type="caution">
    <text evidence="2">The sequence shown here is derived from an EMBL/GenBank/DDBJ whole genome shotgun (WGS) entry which is preliminary data.</text>
</comment>
<reference evidence="2 3" key="1">
    <citation type="submission" date="2019-07" db="EMBL/GenBank/DDBJ databases">
        <title>The First High-Quality Draft Genome Sequence of the Causal Agent of the Current Panama Disease Epidemic.</title>
        <authorList>
            <person name="Warmington R.J."/>
            <person name="Kay W."/>
            <person name="Jeffries A."/>
            <person name="Bebber D."/>
            <person name="Moore K."/>
            <person name="Studholme D.J."/>
        </authorList>
    </citation>
    <scope>NUCLEOTIDE SEQUENCE [LARGE SCALE GENOMIC DNA]</scope>
    <source>
        <strain evidence="2 3">TR4</strain>
    </source>
</reference>
<keyword evidence="1" id="KW-0732">Signal</keyword>
<proteinExistence type="predicted"/>
<protein>
    <recommendedName>
        <fullName evidence="4">Secreted in xylem 9</fullName>
    </recommendedName>
</protein>
<evidence type="ECO:0000313" key="2">
    <source>
        <dbReference type="EMBL" id="TXC11103.1"/>
    </source>
</evidence>
<dbReference type="Proteomes" id="UP000321331">
    <property type="component" value="Unassembled WGS sequence"/>
</dbReference>
<dbReference type="EMBL" id="VMNF01000003">
    <property type="protein sequence ID" value="TXC11103.1"/>
    <property type="molecule type" value="Genomic_DNA"/>
</dbReference>
<evidence type="ECO:0008006" key="4">
    <source>
        <dbReference type="Google" id="ProtNLM"/>
    </source>
</evidence>
<organism evidence="2 3">
    <name type="scientific">Fusarium oxysporum f. sp. cubense</name>
    <dbReference type="NCBI Taxonomy" id="61366"/>
    <lineage>
        <taxon>Eukaryota</taxon>
        <taxon>Fungi</taxon>
        <taxon>Dikarya</taxon>
        <taxon>Ascomycota</taxon>
        <taxon>Pezizomycotina</taxon>
        <taxon>Sordariomycetes</taxon>
        <taxon>Hypocreomycetidae</taxon>
        <taxon>Hypocreales</taxon>
        <taxon>Nectriaceae</taxon>
        <taxon>Fusarium</taxon>
        <taxon>Fusarium oxysporum species complex</taxon>
    </lineage>
</organism>
<sequence>MKPSLFLASSLLALFPSCLQALAIQGYPENVRFGEPTFVEGGNTTTTKRQVATPPDNCWVQGLGQSSYWFLPVYSGDDVYACIMARKRMTGSSWVCPRDDWWPDSYVDEIVSAGQEQIFKEGGGKTTEKGVFKARFEGTTRKIEDKEGMSAMLDMLFRYSLPNCDTSYSLCVTKSRHYYYKYKGDVKTKTIGIVHRESDCRGWFGIGGDTYAYCPGGSHCQKD</sequence>
<dbReference type="AlphaFoldDB" id="A0A5C6TKE6"/>
<accession>A0A5C6TKE6</accession>
<feature type="chain" id="PRO_5022846717" description="Secreted in xylem 9" evidence="1">
    <location>
        <begin position="22"/>
        <end position="223"/>
    </location>
</feature>
<evidence type="ECO:0000256" key="1">
    <source>
        <dbReference type="SAM" id="SignalP"/>
    </source>
</evidence>
<name>A0A5C6TKE6_FUSOC</name>
<feature type="signal peptide" evidence="1">
    <location>
        <begin position="1"/>
        <end position="21"/>
    </location>
</feature>